<feature type="transmembrane region" description="Helical" evidence="7">
    <location>
        <begin position="283"/>
        <end position="302"/>
    </location>
</feature>
<dbReference type="EMBL" id="JACTVM010000002">
    <property type="protein sequence ID" value="MBC9226194.1"/>
    <property type="molecule type" value="Genomic_DNA"/>
</dbReference>
<dbReference type="Proteomes" id="UP000620591">
    <property type="component" value="Unassembled WGS sequence"/>
</dbReference>
<comment type="subcellular location">
    <subcellularLocation>
        <location evidence="1">Cell membrane</location>
        <topology evidence="1">Single-pass membrane protein</topology>
    </subcellularLocation>
</comment>
<protein>
    <submittedName>
        <fullName evidence="9">PspC domain-containing protein</fullName>
    </submittedName>
</protein>
<dbReference type="AlphaFoldDB" id="A0A8I0K2D9"/>
<dbReference type="InterPro" id="IPR052027">
    <property type="entry name" value="PspC"/>
</dbReference>
<evidence type="ECO:0000313" key="9">
    <source>
        <dbReference type="EMBL" id="MBC9226194.1"/>
    </source>
</evidence>
<keyword evidence="4 7" id="KW-1133">Transmembrane helix</keyword>
<evidence type="ECO:0000256" key="4">
    <source>
        <dbReference type="ARBA" id="ARBA00022989"/>
    </source>
</evidence>
<dbReference type="Pfam" id="PF04024">
    <property type="entry name" value="PspC"/>
    <property type="match status" value="1"/>
</dbReference>
<dbReference type="InterPro" id="IPR007168">
    <property type="entry name" value="Phageshock_PspC_N"/>
</dbReference>
<gene>
    <name evidence="9" type="ORF">IBG24_07700</name>
</gene>
<proteinExistence type="predicted"/>
<feature type="transmembrane region" description="Helical" evidence="7">
    <location>
        <begin position="258"/>
        <end position="276"/>
    </location>
</feature>
<feature type="compositionally biased region" description="Low complexity" evidence="6">
    <location>
        <begin position="166"/>
        <end position="181"/>
    </location>
</feature>
<evidence type="ECO:0000256" key="3">
    <source>
        <dbReference type="ARBA" id="ARBA00022692"/>
    </source>
</evidence>
<evidence type="ECO:0000256" key="1">
    <source>
        <dbReference type="ARBA" id="ARBA00004162"/>
    </source>
</evidence>
<dbReference type="PANTHER" id="PTHR33885:SF3">
    <property type="entry name" value="PHAGE SHOCK PROTEIN C"/>
    <property type="match status" value="1"/>
</dbReference>
<keyword evidence="2" id="KW-1003">Cell membrane</keyword>
<feature type="transmembrane region" description="Helical" evidence="7">
    <location>
        <begin position="86"/>
        <end position="109"/>
    </location>
</feature>
<evidence type="ECO:0000256" key="2">
    <source>
        <dbReference type="ARBA" id="ARBA00022475"/>
    </source>
</evidence>
<organism evidence="9 10">
    <name type="scientific">Aeromicrobium senzhongii</name>
    <dbReference type="NCBI Taxonomy" id="2663859"/>
    <lineage>
        <taxon>Bacteria</taxon>
        <taxon>Bacillati</taxon>
        <taxon>Actinomycetota</taxon>
        <taxon>Actinomycetes</taxon>
        <taxon>Propionibacteriales</taxon>
        <taxon>Nocardioidaceae</taxon>
        <taxon>Aeromicrobium</taxon>
    </lineage>
</organism>
<dbReference type="RefSeq" id="WP_187769156.1">
    <property type="nucleotide sequence ID" value="NZ_JACTVM010000002.1"/>
</dbReference>
<evidence type="ECO:0000256" key="7">
    <source>
        <dbReference type="SAM" id="Phobius"/>
    </source>
</evidence>
<feature type="transmembrane region" description="Helical" evidence="7">
    <location>
        <begin position="115"/>
        <end position="136"/>
    </location>
</feature>
<feature type="transmembrane region" description="Helical" evidence="7">
    <location>
        <begin position="38"/>
        <end position="65"/>
    </location>
</feature>
<reference evidence="9" key="1">
    <citation type="submission" date="2020-09" db="EMBL/GenBank/DDBJ databases">
        <title>Novel species in genus Aeromicrobium.</title>
        <authorList>
            <person name="Zhang G."/>
        </authorList>
    </citation>
    <scope>NUCLEOTIDE SEQUENCE</scope>
    <source>
        <strain evidence="9">Zg-636</strain>
    </source>
</reference>
<evidence type="ECO:0000256" key="6">
    <source>
        <dbReference type="SAM" id="MobiDB-lite"/>
    </source>
</evidence>
<evidence type="ECO:0000256" key="5">
    <source>
        <dbReference type="ARBA" id="ARBA00023136"/>
    </source>
</evidence>
<evidence type="ECO:0000313" key="10">
    <source>
        <dbReference type="Proteomes" id="UP000620591"/>
    </source>
</evidence>
<dbReference type="GO" id="GO:0005886">
    <property type="term" value="C:plasma membrane"/>
    <property type="evidence" value="ECO:0007669"/>
    <property type="project" value="UniProtKB-SubCell"/>
</dbReference>
<feature type="transmembrane region" description="Helical" evidence="7">
    <location>
        <begin position="230"/>
        <end position="252"/>
    </location>
</feature>
<keyword evidence="5 7" id="KW-0472">Membrane</keyword>
<comment type="caution">
    <text evidence="9">The sequence shown here is derived from an EMBL/GenBank/DDBJ whole genome shotgun (WGS) entry which is preliminary data.</text>
</comment>
<accession>A0A8I0K2D9</accession>
<keyword evidence="3 7" id="KW-0812">Transmembrane</keyword>
<dbReference type="PANTHER" id="PTHR33885">
    <property type="entry name" value="PHAGE SHOCK PROTEIN C"/>
    <property type="match status" value="1"/>
</dbReference>
<sequence length="420" mass="43718">MTSPPSTSSLEGLRRSNDEKMIAGVASGLARTFDIDPVIVRIAFVVLTLIGFSGPLLYLAGWLLIPREGAQRSALGDAFDLQSDSHVRTVGLVIAGVLAVAAVLGNQAWGSPWMWVGWLWVLFWIAVPVAAVYWFVAVRPRQRSAAAPVVPPPPYRPEAATEPTRPSAAPPSGAAFPSTPAGENDMTSPIATDEEATAVPGESGPPPSAPPGQPTSVVPPRPPREKWSPALLLVTLSAIVAAMGALGLWSVIQEPVDVAVYPAVALAIVAVGLFVGTRIGHPGALVLVGLLILPVLAAASFVPNFSAGDVDLRPTTAAAVPEQVELGFGEVSVDLTAVQDPAALAGRRLEVDHGMGETTVVVPRDLDVAVEASLTAGGEIDVFDEVRQGRNPRLDRPSDAPGALVIEIRGTAGEITVVRR</sequence>
<name>A0A8I0K2D9_9ACTN</name>
<feature type="region of interest" description="Disordered" evidence="6">
    <location>
        <begin position="146"/>
        <end position="222"/>
    </location>
</feature>
<feature type="domain" description="Phage shock protein PspC N-terminal" evidence="8">
    <location>
        <begin position="12"/>
        <end position="68"/>
    </location>
</feature>
<feature type="compositionally biased region" description="Pro residues" evidence="6">
    <location>
        <begin position="203"/>
        <end position="221"/>
    </location>
</feature>
<evidence type="ECO:0000259" key="8">
    <source>
        <dbReference type="Pfam" id="PF04024"/>
    </source>
</evidence>